<proteinExistence type="predicted"/>
<protein>
    <submittedName>
        <fullName evidence="2">1-acyl-sn-glycerol-3-phosphate acyltransferase</fullName>
    </submittedName>
</protein>
<sequence length="352" mass="38815">MADENMTGGEGAEHQGWAAVVGEFLGAARGAGRQLASWARSSGAADLPFMEDLIRVAEGVDPEEEFFRLTRRLGVDWDGSCDELRDFARSRLTGEYAVDEFGFDPEFTERIVMPLLRVVAEKWFRIEVRGAENLPAEGAALLVSNHAGALPWDALILHAMVHRDTGRHIRLLGAGLVFETPYVHDFSRRIGATVARREDADALLEAGELVSVFPEGFKGLGKPYGERYRLQRFGRGGFVSTAVRAGAPIIPVAIVGSEEIYPLISGAPTLARMLGLPYFPVTPFFPWFGMLGAIPLPVKWIIEIGEPIVTADLPEGTADDPMAVFRTTDRVRLGIQNRLYALLEERRHPFWG</sequence>
<keyword evidence="2" id="KW-0012">Acyltransferase</keyword>
<evidence type="ECO:0000313" key="3">
    <source>
        <dbReference type="Proteomes" id="UP000316196"/>
    </source>
</evidence>
<dbReference type="PANTHER" id="PTHR22753">
    <property type="entry name" value="TRANSMEMBRANE PROTEIN 68"/>
    <property type="match status" value="1"/>
</dbReference>
<keyword evidence="2" id="KW-0808">Transferase</keyword>
<dbReference type="SUPFAM" id="SSF69593">
    <property type="entry name" value="Glycerol-3-phosphate (1)-acyltransferase"/>
    <property type="match status" value="1"/>
</dbReference>
<dbReference type="Proteomes" id="UP000316196">
    <property type="component" value="Unassembled WGS sequence"/>
</dbReference>
<gene>
    <name evidence="2" type="ORF">FB460_1948</name>
</gene>
<reference evidence="2 3" key="1">
    <citation type="submission" date="2019-06" db="EMBL/GenBank/DDBJ databases">
        <title>Sequencing the genomes of 1000 actinobacteria strains.</title>
        <authorList>
            <person name="Klenk H.-P."/>
        </authorList>
    </citation>
    <scope>NUCLEOTIDE SEQUENCE [LARGE SCALE GENOMIC DNA]</scope>
    <source>
        <strain evidence="2 3">DSM 8251</strain>
    </source>
</reference>
<dbReference type="OrthoDB" id="5241618at2"/>
<comment type="caution">
    <text evidence="2">The sequence shown here is derived from an EMBL/GenBank/DDBJ whole genome shotgun (WGS) entry which is preliminary data.</text>
</comment>
<keyword evidence="3" id="KW-1185">Reference proteome</keyword>
<dbReference type="Pfam" id="PF01553">
    <property type="entry name" value="Acyltransferase"/>
    <property type="match status" value="1"/>
</dbReference>
<dbReference type="EMBL" id="VFOR01000002">
    <property type="protein sequence ID" value="TQL58095.1"/>
    <property type="molecule type" value="Genomic_DNA"/>
</dbReference>
<dbReference type="CDD" id="cd07987">
    <property type="entry name" value="LPLAT_MGAT-like"/>
    <property type="match status" value="1"/>
</dbReference>
<accession>A0A542ZCL6</accession>
<dbReference type="SMART" id="SM00563">
    <property type="entry name" value="PlsC"/>
    <property type="match status" value="1"/>
</dbReference>
<dbReference type="GO" id="GO:0016020">
    <property type="term" value="C:membrane"/>
    <property type="evidence" value="ECO:0007669"/>
    <property type="project" value="TreeGrafter"/>
</dbReference>
<dbReference type="PANTHER" id="PTHR22753:SF14">
    <property type="entry name" value="MONOACYLGLYCEROL_DIACYLGLYCEROL O-ACYLTRANSFERASE"/>
    <property type="match status" value="1"/>
</dbReference>
<organism evidence="2 3">
    <name type="scientific">Propioniferax innocua</name>
    <dbReference type="NCBI Taxonomy" id="1753"/>
    <lineage>
        <taxon>Bacteria</taxon>
        <taxon>Bacillati</taxon>
        <taxon>Actinomycetota</taxon>
        <taxon>Actinomycetes</taxon>
        <taxon>Propionibacteriales</taxon>
        <taxon>Propionibacteriaceae</taxon>
        <taxon>Propioniferax</taxon>
    </lineage>
</organism>
<dbReference type="InterPro" id="IPR002123">
    <property type="entry name" value="Plipid/glycerol_acylTrfase"/>
</dbReference>
<evidence type="ECO:0000313" key="2">
    <source>
        <dbReference type="EMBL" id="TQL58095.1"/>
    </source>
</evidence>
<feature type="domain" description="Phospholipid/glycerol acyltransferase" evidence="1">
    <location>
        <begin position="140"/>
        <end position="257"/>
    </location>
</feature>
<dbReference type="GO" id="GO:0016746">
    <property type="term" value="F:acyltransferase activity"/>
    <property type="evidence" value="ECO:0007669"/>
    <property type="project" value="UniProtKB-KW"/>
</dbReference>
<evidence type="ECO:0000259" key="1">
    <source>
        <dbReference type="SMART" id="SM00563"/>
    </source>
</evidence>
<dbReference type="AlphaFoldDB" id="A0A542ZCL6"/>
<name>A0A542ZCL6_9ACTN</name>
<dbReference type="RefSeq" id="WP_142093920.1">
    <property type="nucleotide sequence ID" value="NZ_BAAAMD010000004.1"/>
</dbReference>